<keyword evidence="3" id="KW-0418">Kinase</keyword>
<comment type="similarity">
    <text evidence="1">Belongs to the phosphorylase b kinase regulatory chain family.</text>
</comment>
<keyword evidence="1" id="KW-0119">Carbohydrate metabolism</keyword>
<dbReference type="OrthoDB" id="5971574at2759"/>
<reference evidence="4" key="1">
    <citation type="submission" date="2017-11" db="EMBL/GenBank/DDBJ databases">
        <authorList>
            <person name="Lima N.C."/>
            <person name="Parody-Merino A.M."/>
            <person name="Battley P.F."/>
            <person name="Fidler A.E."/>
            <person name="Prosdocimi F."/>
        </authorList>
    </citation>
    <scope>NUCLEOTIDE SEQUENCE [LARGE SCALE GENOMIC DNA]</scope>
</reference>
<dbReference type="UniPathway" id="UPA00163"/>
<dbReference type="GO" id="GO:0016301">
    <property type="term" value="F:kinase activity"/>
    <property type="evidence" value="ECO:0007669"/>
    <property type="project" value="UniProtKB-KW"/>
</dbReference>
<protein>
    <recommendedName>
        <fullName evidence="1">Phosphorylase b kinase regulatory subunit</fullName>
    </recommendedName>
</protein>
<dbReference type="GO" id="GO:0005886">
    <property type="term" value="C:plasma membrane"/>
    <property type="evidence" value="ECO:0007669"/>
    <property type="project" value="UniProtKB-SubCell"/>
</dbReference>
<comment type="subcellular location">
    <subcellularLocation>
        <location evidence="1">Cell membrane</location>
        <topology evidence="1">Lipid-anchor</topology>
        <orientation evidence="1">Cytoplasmic side</orientation>
    </subcellularLocation>
</comment>
<keyword evidence="3" id="KW-0808">Transferase</keyword>
<dbReference type="AlphaFoldDB" id="A0A2I0T5S1"/>
<keyword evidence="1" id="KW-0112">Calmodulin-binding</keyword>
<dbReference type="Pfam" id="PF00723">
    <property type="entry name" value="Glyco_hydro_15"/>
    <property type="match status" value="1"/>
</dbReference>
<evidence type="ECO:0000313" key="4">
    <source>
        <dbReference type="Proteomes" id="UP000233556"/>
    </source>
</evidence>
<sequence length="103" mass="12004">MFVRIDDDKGRTHELEHSAIKCMRGILYCYMRQADKVQQFKQDPKPSGCLHSVFNAHTGDEVFSHKEYGHLQLSQFVWIDVRCVVLDEIEIPSASFGEKDRLF</sequence>
<keyword evidence="4" id="KW-1185">Reference proteome</keyword>
<feature type="domain" description="GH15-like" evidence="2">
    <location>
        <begin position="6"/>
        <end position="73"/>
    </location>
</feature>
<reference evidence="4" key="2">
    <citation type="submission" date="2017-12" db="EMBL/GenBank/DDBJ databases">
        <title>Genome sequence of the Bar-tailed Godwit (Limosa lapponica baueri).</title>
        <authorList>
            <person name="Lima N.C.B."/>
            <person name="Parody-Merino A.M."/>
            <person name="Battley P.F."/>
            <person name="Fidler A.E."/>
            <person name="Prosdocimi F."/>
        </authorList>
    </citation>
    <scope>NUCLEOTIDE SEQUENCE [LARGE SCALE GENOMIC DNA]</scope>
</reference>
<keyword evidence="1" id="KW-0449">Lipoprotein</keyword>
<accession>A0A2I0T5S1</accession>
<dbReference type="GO" id="GO:0005964">
    <property type="term" value="C:phosphorylase kinase complex"/>
    <property type="evidence" value="ECO:0007669"/>
    <property type="project" value="TreeGrafter"/>
</dbReference>
<keyword evidence="1" id="KW-1003">Cell membrane</keyword>
<evidence type="ECO:0000256" key="1">
    <source>
        <dbReference type="RuleBase" id="RU364123"/>
    </source>
</evidence>
<dbReference type="InterPro" id="IPR008734">
    <property type="entry name" value="PHK_A/B_su"/>
</dbReference>
<gene>
    <name evidence="3" type="ORF">llap_20552</name>
</gene>
<keyword evidence="1" id="KW-0472">Membrane</keyword>
<comment type="function">
    <text evidence="1">Phosphorylase b kinase catalyzes the phosphorylation of serine in certain substrates, including troponin I.</text>
</comment>
<proteinExistence type="inferred from homology"/>
<evidence type="ECO:0000313" key="3">
    <source>
        <dbReference type="EMBL" id="PKU29144.1"/>
    </source>
</evidence>
<name>A0A2I0T5S1_LIMLA</name>
<dbReference type="GO" id="GO:0005516">
    <property type="term" value="F:calmodulin binding"/>
    <property type="evidence" value="ECO:0007669"/>
    <property type="project" value="UniProtKB-KW"/>
</dbReference>
<keyword evidence="1" id="KW-0321">Glycogen metabolism</keyword>
<organism evidence="3 4">
    <name type="scientific">Limosa lapponica baueri</name>
    <dbReference type="NCBI Taxonomy" id="1758121"/>
    <lineage>
        <taxon>Eukaryota</taxon>
        <taxon>Metazoa</taxon>
        <taxon>Chordata</taxon>
        <taxon>Craniata</taxon>
        <taxon>Vertebrata</taxon>
        <taxon>Euteleostomi</taxon>
        <taxon>Archelosauria</taxon>
        <taxon>Archosauria</taxon>
        <taxon>Dinosauria</taxon>
        <taxon>Saurischia</taxon>
        <taxon>Theropoda</taxon>
        <taxon>Coelurosauria</taxon>
        <taxon>Aves</taxon>
        <taxon>Neognathae</taxon>
        <taxon>Neoaves</taxon>
        <taxon>Charadriiformes</taxon>
        <taxon>Scolopacidae</taxon>
        <taxon>Limosa</taxon>
    </lineage>
</organism>
<dbReference type="InterPro" id="IPR011613">
    <property type="entry name" value="GH15-like"/>
</dbReference>
<dbReference type="Proteomes" id="UP000233556">
    <property type="component" value="Unassembled WGS sequence"/>
</dbReference>
<dbReference type="EMBL" id="KZ517972">
    <property type="protein sequence ID" value="PKU29144.1"/>
    <property type="molecule type" value="Genomic_DNA"/>
</dbReference>
<comment type="pathway">
    <text evidence="1">Glycan biosynthesis; glycogen metabolism.</text>
</comment>
<keyword evidence="1" id="KW-0636">Prenylation</keyword>
<evidence type="ECO:0000259" key="2">
    <source>
        <dbReference type="Pfam" id="PF00723"/>
    </source>
</evidence>
<dbReference type="PANTHER" id="PTHR10749:SF8">
    <property type="entry name" value="PHOSPHORYLASE B KINASE REGULATORY SUBUNIT BETA"/>
    <property type="match status" value="1"/>
</dbReference>
<dbReference type="PANTHER" id="PTHR10749">
    <property type="entry name" value="PHOSPHORYLASE B KINASE REGULATORY SUBUNIT"/>
    <property type="match status" value="1"/>
</dbReference>
<dbReference type="GO" id="GO:0005977">
    <property type="term" value="P:glycogen metabolic process"/>
    <property type="evidence" value="ECO:0007669"/>
    <property type="project" value="UniProtKB-UniPathway"/>
</dbReference>